<reference evidence="3" key="2">
    <citation type="journal article" date="2015" name="Data Brief">
        <title>Shoot transcriptome of the giant reed, Arundo donax.</title>
        <authorList>
            <person name="Barrero R.A."/>
            <person name="Guerrero F.D."/>
            <person name="Moolhuijzen P."/>
            <person name="Goolsby J.A."/>
            <person name="Tidwell J."/>
            <person name="Bellgard S.E."/>
            <person name="Bellgard M.I."/>
        </authorList>
    </citation>
    <scope>NUCLEOTIDE SEQUENCE</scope>
    <source>
        <tissue evidence="3">Shoot tissue taken approximately 20 cm above the soil surface</tissue>
    </source>
</reference>
<proteinExistence type="predicted"/>
<sequence length="392" mass="43498">MKQRLADWRRNEKEEDEEYKARYPNEDLSDRLALKAIDYRRQYESIWARVFGSFDTTTPIGPMCFNSEPVPSHAQVYDTLQIFSVRIKEIRQGLQWPLHVFGVIAARDSVDHNRNIIFKRERDNCQTLTQEDPCLLLTGPTRAVVVCDPVYFEVALKVEGSIKSEDKDLSLLTVPLTAASYIPHTCLFSKDYTSRLSTLELAYGYVVNSMEATIHVHITEESWPDGTYGQFTAHTSSLRDEEILLLDSRCEKMIVNDDGMIKLSRCVASVEAEGELQVSVVAFGRDNDERKIKVVGNDDKDFTPKKTGKSTGTLNVGFCKMDVTVYWSLLSLVSAECPTKSDNGHASSATKSDNGHASSATKSDDGHASSDTKSGNDHASSDLCAVAGASGV</sequence>
<dbReference type="PANTHER" id="PTHR33065:SF61">
    <property type="entry name" value="EXPRESSED PROTEIN"/>
    <property type="match status" value="1"/>
</dbReference>
<dbReference type="InterPro" id="IPR046533">
    <property type="entry name" value="DUF6598"/>
</dbReference>
<evidence type="ECO:0000256" key="1">
    <source>
        <dbReference type="SAM" id="MobiDB-lite"/>
    </source>
</evidence>
<dbReference type="EMBL" id="GBRH01272248">
    <property type="protein sequence ID" value="JAD25647.1"/>
    <property type="molecule type" value="Transcribed_RNA"/>
</dbReference>
<protein>
    <recommendedName>
        <fullName evidence="2">DUF6598 domain-containing protein</fullName>
    </recommendedName>
</protein>
<organism evidence="3">
    <name type="scientific">Arundo donax</name>
    <name type="common">Giant reed</name>
    <name type="synonym">Donax arundinaceus</name>
    <dbReference type="NCBI Taxonomy" id="35708"/>
    <lineage>
        <taxon>Eukaryota</taxon>
        <taxon>Viridiplantae</taxon>
        <taxon>Streptophyta</taxon>
        <taxon>Embryophyta</taxon>
        <taxon>Tracheophyta</taxon>
        <taxon>Spermatophyta</taxon>
        <taxon>Magnoliopsida</taxon>
        <taxon>Liliopsida</taxon>
        <taxon>Poales</taxon>
        <taxon>Poaceae</taxon>
        <taxon>PACMAD clade</taxon>
        <taxon>Arundinoideae</taxon>
        <taxon>Arundineae</taxon>
        <taxon>Arundo</taxon>
    </lineage>
</organism>
<accession>A0A0A8YSX9</accession>
<evidence type="ECO:0000313" key="3">
    <source>
        <dbReference type="EMBL" id="JAD25647.1"/>
    </source>
</evidence>
<feature type="compositionally biased region" description="Polar residues" evidence="1">
    <location>
        <begin position="341"/>
        <end position="361"/>
    </location>
</feature>
<dbReference type="PANTHER" id="PTHR33065">
    <property type="entry name" value="OS07G0486400 PROTEIN"/>
    <property type="match status" value="1"/>
</dbReference>
<dbReference type="Pfam" id="PF20241">
    <property type="entry name" value="DUF6598"/>
    <property type="match status" value="1"/>
</dbReference>
<name>A0A0A8YSX9_ARUDO</name>
<feature type="region of interest" description="Disordered" evidence="1">
    <location>
        <begin position="341"/>
        <end position="381"/>
    </location>
</feature>
<reference evidence="3" key="1">
    <citation type="submission" date="2014-09" db="EMBL/GenBank/DDBJ databases">
        <authorList>
            <person name="Magalhaes I.L.F."/>
            <person name="Oliveira U."/>
            <person name="Santos F.R."/>
            <person name="Vidigal T.H.D.A."/>
            <person name="Brescovit A.D."/>
            <person name="Santos A.J."/>
        </authorList>
    </citation>
    <scope>NUCLEOTIDE SEQUENCE</scope>
    <source>
        <tissue evidence="3">Shoot tissue taken approximately 20 cm above the soil surface</tissue>
    </source>
</reference>
<dbReference type="AlphaFoldDB" id="A0A0A8YSX9"/>
<evidence type="ECO:0000259" key="2">
    <source>
        <dbReference type="Pfam" id="PF20241"/>
    </source>
</evidence>
<feature type="domain" description="DUF6598" evidence="2">
    <location>
        <begin position="79"/>
        <end position="325"/>
    </location>
</feature>
<feature type="compositionally biased region" description="Basic and acidic residues" evidence="1">
    <location>
        <begin position="362"/>
        <end position="380"/>
    </location>
</feature>